<feature type="domain" description="Exocyst complex component Sec10-like alpha-helical bundle" evidence="6">
    <location>
        <begin position="298"/>
        <end position="884"/>
    </location>
</feature>
<feature type="region of interest" description="Disordered" evidence="5">
    <location>
        <begin position="422"/>
        <end position="447"/>
    </location>
</feature>
<dbReference type="GO" id="GO:0006887">
    <property type="term" value="P:exocytosis"/>
    <property type="evidence" value="ECO:0007669"/>
    <property type="project" value="TreeGrafter"/>
</dbReference>
<evidence type="ECO:0000259" key="7">
    <source>
        <dbReference type="Pfam" id="PF20667"/>
    </source>
</evidence>
<dbReference type="AlphaFoldDB" id="A0A4D9DA49"/>
<dbReference type="InterPro" id="IPR009976">
    <property type="entry name" value="Sec10-like"/>
</dbReference>
<evidence type="ECO:0000256" key="2">
    <source>
        <dbReference type="ARBA" id="ARBA00022448"/>
    </source>
</evidence>
<evidence type="ECO:0000256" key="4">
    <source>
        <dbReference type="ARBA" id="ARBA00023054"/>
    </source>
</evidence>
<feature type="region of interest" description="Disordered" evidence="5">
    <location>
        <begin position="1"/>
        <end position="25"/>
    </location>
</feature>
<dbReference type="Pfam" id="PF20667">
    <property type="entry name" value="Sec10_N"/>
    <property type="match status" value="1"/>
</dbReference>
<evidence type="ECO:0000313" key="8">
    <source>
        <dbReference type="EMBL" id="TFJ88176.1"/>
    </source>
</evidence>
<evidence type="ECO:0000256" key="5">
    <source>
        <dbReference type="SAM" id="MobiDB-lite"/>
    </source>
</evidence>
<comment type="similarity">
    <text evidence="1">Belongs to the SEC10 family.</text>
</comment>
<dbReference type="Pfam" id="PF07393">
    <property type="entry name" value="Sec10_HB"/>
    <property type="match status" value="1"/>
</dbReference>
<accession>A0A4D9DA49</accession>
<dbReference type="PANTHER" id="PTHR12100:SF0">
    <property type="entry name" value="EXOCYST COMPLEX COMPONENT 5"/>
    <property type="match status" value="1"/>
</dbReference>
<dbReference type="OrthoDB" id="125856at2759"/>
<keyword evidence="9" id="KW-1185">Reference proteome</keyword>
<dbReference type="GO" id="GO:0000145">
    <property type="term" value="C:exocyst"/>
    <property type="evidence" value="ECO:0007669"/>
    <property type="project" value="TreeGrafter"/>
</dbReference>
<keyword evidence="2" id="KW-0813">Transport</keyword>
<proteinExistence type="inferred from homology"/>
<evidence type="ECO:0000313" key="9">
    <source>
        <dbReference type="Proteomes" id="UP000355283"/>
    </source>
</evidence>
<reference evidence="8 9" key="1">
    <citation type="submission" date="2019-01" db="EMBL/GenBank/DDBJ databases">
        <title>Nuclear Genome Assembly of the Microalgal Biofuel strain Nannochloropsis salina CCMP1776.</title>
        <authorList>
            <person name="Hovde B."/>
        </authorList>
    </citation>
    <scope>NUCLEOTIDE SEQUENCE [LARGE SCALE GENOMIC DNA]</scope>
    <source>
        <strain evidence="8 9">CCMP1776</strain>
    </source>
</reference>
<dbReference type="Proteomes" id="UP000355283">
    <property type="component" value="Unassembled WGS sequence"/>
</dbReference>
<dbReference type="PANTHER" id="PTHR12100">
    <property type="entry name" value="SEC10"/>
    <property type="match status" value="1"/>
</dbReference>
<evidence type="ECO:0000256" key="3">
    <source>
        <dbReference type="ARBA" id="ARBA00022483"/>
    </source>
</evidence>
<gene>
    <name evidence="8" type="ORF">NSK_000528</name>
</gene>
<comment type="caution">
    <text evidence="8">The sequence shown here is derived from an EMBL/GenBank/DDBJ whole genome shotgun (WGS) entry which is preliminary data.</text>
</comment>
<evidence type="ECO:0000256" key="1">
    <source>
        <dbReference type="ARBA" id="ARBA00006572"/>
    </source>
</evidence>
<name>A0A4D9DA49_9STRA</name>
<feature type="compositionally biased region" description="Low complexity" evidence="5">
    <location>
        <begin position="10"/>
        <end position="25"/>
    </location>
</feature>
<dbReference type="GO" id="GO:0006893">
    <property type="term" value="P:Golgi to plasma membrane transport"/>
    <property type="evidence" value="ECO:0007669"/>
    <property type="project" value="TreeGrafter"/>
</dbReference>
<protein>
    <submittedName>
        <fullName evidence="8">Uncharacterized protein</fullName>
    </submittedName>
</protein>
<feature type="domain" description="Exocyst complex component Sec10 N-terminal" evidence="7">
    <location>
        <begin position="97"/>
        <end position="195"/>
    </location>
</feature>
<dbReference type="EMBL" id="SDOX01000002">
    <property type="protein sequence ID" value="TFJ88176.1"/>
    <property type="molecule type" value="Genomic_DNA"/>
</dbReference>
<keyword evidence="3" id="KW-0268">Exocytosis</keyword>
<organism evidence="8 9">
    <name type="scientific">Nannochloropsis salina CCMP1776</name>
    <dbReference type="NCBI Taxonomy" id="1027361"/>
    <lineage>
        <taxon>Eukaryota</taxon>
        <taxon>Sar</taxon>
        <taxon>Stramenopiles</taxon>
        <taxon>Ochrophyta</taxon>
        <taxon>Eustigmatophyceae</taxon>
        <taxon>Eustigmatales</taxon>
        <taxon>Monodopsidaceae</taxon>
        <taxon>Microchloropsis</taxon>
        <taxon>Microchloropsis salina</taxon>
    </lineage>
</organism>
<evidence type="ECO:0000259" key="6">
    <source>
        <dbReference type="Pfam" id="PF07393"/>
    </source>
</evidence>
<dbReference type="InterPro" id="IPR048625">
    <property type="entry name" value="Sec10_N"/>
</dbReference>
<sequence length="1041" mass="115603">MEARPTSAFSKKASPSKPRPLPGALTPPTAAASLIIDVEKLRHLICGERVFEVDAFVEYLTGGIMGDSVEYSDAKDKDRSDILPLGKLGFDPLALGELFGGTVEGLACMSREMHESMLSTLEKGRRLDAQKKMELDRHHRGLHEVHESIEEVETHFRMVGLTAVRIGQSLLQTECQRRKADHAQRLIENFLAFDTLRYETMLKDAESQRIEMLSNAILAPMVDEANHQAVASMLSDLKVICEDLNAPALENAVRCVRVFGERFERQLLDKFEAAAVAEGEYYQQEKQNGAPLESGLDAARQSAIRAMRDCAASLLKFGDPVKLYNTYIYTIVARQIQALTIQDRHRNEDVHEMRDALSEFFGLVSSLCQEAFTLIRRVFPPTSLLKVTRMLIERMISDPVFGIQVRLADVLDVPSSIVYSSAGSAKPQSPVGLGHENQGTNSQKSLESRMPVSDALDMLLMVHDKTSALATDLVAHCVEAERNFLNDCRERATIAGSQDVEFGRVGAWPSDENGDRIDGKDDQQDEWVVKEGEGASVGPSFNTENVGDYVRAEPGGSRSQQALSSYVKHQFADLFVNQRNTYLEKEVILLRTRLVDGLASVVGPVGTTCGDKSGTGDRKAGMLRKFMLQKDVDDDVDKLPAIRHDRVESYETMLYFWLRPEVLERFLDCCRDALSRNAKMFRKDDECAGNVLVMLALVHDFLATSVLLPSLSATSNIVQHPATGAPAPAFYKVLKSVHAWIKAYKTFFNKCVLREMQFTTTLRTVLLENLRNFLVRIERAGAKTVERGLDAIMRAVERTHRGLLSKADYLPKDNSLTDLHATQASLALRDLLRQHKGLICVALPPRDVTIIITALAVRMQKFLTSRMKSLRINTSGALILMQDCDVIYDCFATLGSSHHPTSADGYGADTLGPSARLTVSDMANVSCADSAAILLPHSLREIKSAFDNLKQIVSLFLVPPPNLAGLIVEGYLSTQDRNELFLYISMRADFRTHGLVSPWVRSVFSDFREESEGLCSGVEPSWRPSSALRSASPMHVEKTAE</sequence>
<keyword evidence="4" id="KW-0175">Coiled coil</keyword>
<feature type="region of interest" description="Disordered" evidence="5">
    <location>
        <begin position="1019"/>
        <end position="1041"/>
    </location>
</feature>
<dbReference type="InterPro" id="IPR048627">
    <property type="entry name" value="Sec10_HB"/>
</dbReference>